<evidence type="ECO:0000256" key="5">
    <source>
        <dbReference type="SAM" id="MobiDB-lite"/>
    </source>
</evidence>
<feature type="transmembrane region" description="Helical" evidence="6">
    <location>
        <begin position="565"/>
        <end position="585"/>
    </location>
</feature>
<keyword evidence="4 6" id="KW-0472">Membrane</keyword>
<evidence type="ECO:0000256" key="3">
    <source>
        <dbReference type="ARBA" id="ARBA00022989"/>
    </source>
</evidence>
<dbReference type="EMBL" id="BLLK01000045">
    <property type="protein sequence ID" value="GFH51323.1"/>
    <property type="molecule type" value="Genomic_DNA"/>
</dbReference>
<feature type="transmembrane region" description="Helical" evidence="6">
    <location>
        <begin position="436"/>
        <end position="458"/>
    </location>
</feature>
<dbReference type="SUPFAM" id="SSF144091">
    <property type="entry name" value="Rhomboid-like"/>
    <property type="match status" value="1"/>
</dbReference>
<feature type="transmembrane region" description="Helical" evidence="6">
    <location>
        <begin position="779"/>
        <end position="798"/>
    </location>
</feature>
<feature type="compositionally biased region" description="Basic and acidic residues" evidence="5">
    <location>
        <begin position="95"/>
        <end position="105"/>
    </location>
</feature>
<feature type="compositionally biased region" description="Pro residues" evidence="5">
    <location>
        <begin position="685"/>
        <end position="698"/>
    </location>
</feature>
<dbReference type="GO" id="GO:0004252">
    <property type="term" value="F:serine-type endopeptidase activity"/>
    <property type="evidence" value="ECO:0007669"/>
    <property type="project" value="InterPro"/>
</dbReference>
<organism evidence="8 9">
    <name type="scientific">Chaetoceros tenuissimus</name>
    <dbReference type="NCBI Taxonomy" id="426638"/>
    <lineage>
        <taxon>Eukaryota</taxon>
        <taxon>Sar</taxon>
        <taxon>Stramenopiles</taxon>
        <taxon>Ochrophyta</taxon>
        <taxon>Bacillariophyta</taxon>
        <taxon>Coscinodiscophyceae</taxon>
        <taxon>Chaetocerotophycidae</taxon>
        <taxon>Chaetocerotales</taxon>
        <taxon>Chaetocerotaceae</taxon>
        <taxon>Chaetoceros</taxon>
    </lineage>
</organism>
<evidence type="ECO:0000259" key="7">
    <source>
        <dbReference type="Pfam" id="PF01694"/>
    </source>
</evidence>
<feature type="compositionally biased region" description="Basic and acidic residues" evidence="5">
    <location>
        <begin position="71"/>
        <end position="82"/>
    </location>
</feature>
<feature type="transmembrane region" description="Helical" evidence="6">
    <location>
        <begin position="489"/>
        <end position="515"/>
    </location>
</feature>
<dbReference type="Pfam" id="PF01694">
    <property type="entry name" value="Rhomboid"/>
    <property type="match status" value="1"/>
</dbReference>
<keyword evidence="3 6" id="KW-1133">Transmembrane helix</keyword>
<keyword evidence="2 6" id="KW-0812">Transmembrane</keyword>
<reference evidence="8 9" key="1">
    <citation type="journal article" date="2021" name="Sci. Rep.">
        <title>The genome of the diatom Chaetoceros tenuissimus carries an ancient integrated fragment of an extant virus.</title>
        <authorList>
            <person name="Hongo Y."/>
            <person name="Kimura K."/>
            <person name="Takaki Y."/>
            <person name="Yoshida Y."/>
            <person name="Baba S."/>
            <person name="Kobayashi G."/>
            <person name="Nagasaki K."/>
            <person name="Hano T."/>
            <person name="Tomaru Y."/>
        </authorList>
    </citation>
    <scope>NUCLEOTIDE SEQUENCE [LARGE SCALE GENOMIC DNA]</scope>
    <source>
        <strain evidence="8 9">NIES-3715</strain>
    </source>
</reference>
<dbReference type="AlphaFoldDB" id="A0AAD3CSD7"/>
<feature type="region of interest" description="Disordered" evidence="5">
    <location>
        <begin position="1"/>
        <end position="129"/>
    </location>
</feature>
<dbReference type="Gene3D" id="1.20.1540.10">
    <property type="entry name" value="Rhomboid-like"/>
    <property type="match status" value="1"/>
</dbReference>
<feature type="compositionally biased region" description="Polar residues" evidence="5">
    <location>
        <begin position="14"/>
        <end position="24"/>
    </location>
</feature>
<evidence type="ECO:0000256" key="1">
    <source>
        <dbReference type="ARBA" id="ARBA00004141"/>
    </source>
</evidence>
<feature type="region of interest" description="Disordered" evidence="5">
    <location>
        <begin position="683"/>
        <end position="707"/>
    </location>
</feature>
<protein>
    <recommendedName>
        <fullName evidence="7">Peptidase S54 rhomboid domain-containing protein</fullName>
    </recommendedName>
</protein>
<dbReference type="GO" id="GO:0016020">
    <property type="term" value="C:membrane"/>
    <property type="evidence" value="ECO:0007669"/>
    <property type="project" value="UniProtKB-SubCell"/>
</dbReference>
<feature type="compositionally biased region" description="Polar residues" evidence="5">
    <location>
        <begin position="285"/>
        <end position="298"/>
    </location>
</feature>
<feature type="compositionally biased region" description="Basic and acidic residues" evidence="5">
    <location>
        <begin position="27"/>
        <end position="45"/>
    </location>
</feature>
<feature type="domain" description="Peptidase S54 rhomboid" evidence="7">
    <location>
        <begin position="484"/>
        <end position="650"/>
    </location>
</feature>
<feature type="transmembrane region" description="Helical" evidence="6">
    <location>
        <begin position="391"/>
        <end position="415"/>
    </location>
</feature>
<dbReference type="InterPro" id="IPR022764">
    <property type="entry name" value="Peptidase_S54_rhomboid_dom"/>
</dbReference>
<dbReference type="Proteomes" id="UP001054902">
    <property type="component" value="Unassembled WGS sequence"/>
</dbReference>
<keyword evidence="9" id="KW-1185">Reference proteome</keyword>
<comment type="caution">
    <text evidence="8">The sequence shown here is derived from an EMBL/GenBank/DDBJ whole genome shotgun (WGS) entry which is preliminary data.</text>
</comment>
<sequence length="921" mass="103228">MEQQVSTPDEFPVQSLNSESQQMPTYDKNEMDSNNNNREKADTKEVPMSTESIQLLSQPRNDDGNIISQTEKNDEEERKQEDQVLSPSEGEKEDNDLNLKFHVNIENDSDGSVDEDDQNTMSEDEMSNSPQDAIEAHENNEKLSIVVDDEDEDSTPLTNRKELKPSPMPPWESPEPVFHPSSPIQLNDTSLTHENLHLLEHNVSLALTEHDENNAHRILDPDSSYVSFPTSSNSRANSVASSSLYSASASTTVANNTTSGITTTRRRRPRPWDNYNAKEEAVQPSVETTPLLEQQNADSYGRSIHSVKTAKRGNVHPHNIRNHLASNNDDDMDHNIHDEESSPTLQWRKGIFTDHYGSISNNNDHHTPYFGGKYAKSKSFSRDDDAPSSPFISTVTFLTVGQFALMALYSIFLHYQSHRLNHQPPYAFWFSKAGRIYNSGIGPNVPTLILFGVFHPILTLGLDSSYWGESDNEYGQQDYNHGEWELWRLLTGLFCCTSLLEFIPHIFWLTILGGFEEDRNQRRRDRNGSGSIKGSIEIGIIFFLSGVMGALAHIISATSKGNDQFVFVTGLNGAGIVGCMAAILCRDWNTAAIIKGLKSNDGAQTHFQKSVYPKACILLELLFGFFLPYTSLVGLIYGGIMGFCCGMFFLSHDDYEYYNDYDSYSGTSSSMASEVEDMFHVNTPPRFPYEDSPPPPPSSSSKGLDTPVMRRSILTSPDDDDEYEVVHCLNESGSKGLKQRNVKSAHKENHHDRDMNMYDSKKTMRQTTSYICSQARLRFIGMTVGFLMVLLSVLYIGFGASIPNYQLLSDSFYGCKTMYGIYEYTNDASEGDDGINKQSQQNKDVQNGYSPTEGDNICAEICIPIGIYEKVISKKSDETSALSSGNCRRKGFQCQYDSSQFDAGFIEIEQDLFSKRGCASE</sequence>
<proteinExistence type="predicted"/>
<feature type="region of interest" description="Disordered" evidence="5">
    <location>
        <begin position="149"/>
        <end position="175"/>
    </location>
</feature>
<feature type="compositionally biased region" description="Basic residues" evidence="5">
    <location>
        <begin position="308"/>
        <end position="321"/>
    </location>
</feature>
<accession>A0AAD3CSD7</accession>
<evidence type="ECO:0000313" key="9">
    <source>
        <dbReference type="Proteomes" id="UP001054902"/>
    </source>
</evidence>
<evidence type="ECO:0000313" key="8">
    <source>
        <dbReference type="EMBL" id="GFH51323.1"/>
    </source>
</evidence>
<dbReference type="InterPro" id="IPR035952">
    <property type="entry name" value="Rhomboid-like_sf"/>
</dbReference>
<feature type="transmembrane region" description="Helical" evidence="6">
    <location>
        <begin position="536"/>
        <end position="559"/>
    </location>
</feature>
<comment type="subcellular location">
    <subcellularLocation>
        <location evidence="1">Membrane</location>
        <topology evidence="1">Multi-pass membrane protein</topology>
    </subcellularLocation>
</comment>
<evidence type="ECO:0000256" key="6">
    <source>
        <dbReference type="SAM" id="Phobius"/>
    </source>
</evidence>
<feature type="region of interest" description="Disordered" evidence="5">
    <location>
        <begin position="256"/>
        <end position="340"/>
    </location>
</feature>
<name>A0AAD3CSD7_9STRA</name>
<evidence type="ECO:0000256" key="4">
    <source>
        <dbReference type="ARBA" id="ARBA00023136"/>
    </source>
</evidence>
<feature type="transmembrane region" description="Helical" evidence="6">
    <location>
        <begin position="611"/>
        <end position="629"/>
    </location>
</feature>
<feature type="compositionally biased region" description="Polar residues" evidence="5">
    <location>
        <begin position="49"/>
        <end position="59"/>
    </location>
</feature>
<feature type="compositionally biased region" description="Acidic residues" evidence="5">
    <location>
        <begin position="107"/>
        <end position="126"/>
    </location>
</feature>
<evidence type="ECO:0000256" key="2">
    <source>
        <dbReference type="ARBA" id="ARBA00022692"/>
    </source>
</evidence>
<gene>
    <name evidence="8" type="ORF">CTEN210_07799</name>
</gene>